<sequence length="249" mass="26768">MRVTVIGCSGSFPGPDSPASSYLVEADGFAMLLDIGNGAIGSLQRFHGLLDIDAICISHLHPDHCLDLTVYWIARTYCPDGPAPRIPVYGPRDTADHMIKAYELEPNPEMTATFDFRPLEPGPARIGPFTVTTALMNHPVEAYGLRIEHGGSALTYSGDTGHSDDLVRLASGSDLFLCEAGFADRPDLPPDMHLTGREAGEHAERAGVGRLVLTHLLPWNDPSETLSEAKASGFRGPVELAEVGAVYDF</sequence>
<accession>A0A238V0A5</accession>
<gene>
    <name evidence="2" type="ORF">SAMN06265355_101673</name>
</gene>
<reference evidence="3" key="1">
    <citation type="submission" date="2017-06" db="EMBL/GenBank/DDBJ databases">
        <authorList>
            <person name="Varghese N."/>
            <person name="Submissions S."/>
        </authorList>
    </citation>
    <scope>NUCLEOTIDE SEQUENCE [LARGE SCALE GENOMIC DNA]</scope>
    <source>
        <strain evidence="3">DSM 44485</strain>
    </source>
</reference>
<dbReference type="InterPro" id="IPR036866">
    <property type="entry name" value="RibonucZ/Hydroxyglut_hydro"/>
</dbReference>
<dbReference type="PANTHER" id="PTHR46018:SF4">
    <property type="entry name" value="METALLO-HYDROLASE YHFI-RELATED"/>
    <property type="match status" value="1"/>
</dbReference>
<keyword evidence="3" id="KW-1185">Reference proteome</keyword>
<dbReference type="Proteomes" id="UP000198420">
    <property type="component" value="Unassembled WGS sequence"/>
</dbReference>
<evidence type="ECO:0000259" key="1">
    <source>
        <dbReference type="SMART" id="SM00849"/>
    </source>
</evidence>
<name>A0A238V0A5_9ACTN</name>
<dbReference type="GO" id="GO:0042781">
    <property type="term" value="F:3'-tRNA processing endoribonuclease activity"/>
    <property type="evidence" value="ECO:0007669"/>
    <property type="project" value="TreeGrafter"/>
</dbReference>
<evidence type="ECO:0000313" key="3">
    <source>
        <dbReference type="Proteomes" id="UP000198420"/>
    </source>
</evidence>
<dbReference type="SMART" id="SM00849">
    <property type="entry name" value="Lactamase_B"/>
    <property type="match status" value="1"/>
</dbReference>
<dbReference type="SUPFAM" id="SSF56281">
    <property type="entry name" value="Metallo-hydrolase/oxidoreductase"/>
    <property type="match status" value="1"/>
</dbReference>
<dbReference type="Pfam" id="PF12706">
    <property type="entry name" value="Lactamase_B_2"/>
    <property type="match status" value="1"/>
</dbReference>
<dbReference type="InterPro" id="IPR001279">
    <property type="entry name" value="Metallo-B-lactamas"/>
</dbReference>
<protein>
    <submittedName>
        <fullName evidence="2">Ribonuclease BN, tRNA processing enzyme</fullName>
    </submittedName>
</protein>
<evidence type="ECO:0000313" key="2">
    <source>
        <dbReference type="EMBL" id="SNR27474.1"/>
    </source>
</evidence>
<dbReference type="EMBL" id="FZNP01000001">
    <property type="protein sequence ID" value="SNR27474.1"/>
    <property type="molecule type" value="Genomic_DNA"/>
</dbReference>
<feature type="domain" description="Metallo-beta-lactamase" evidence="1">
    <location>
        <begin position="18"/>
        <end position="197"/>
    </location>
</feature>
<dbReference type="Gene3D" id="3.60.15.10">
    <property type="entry name" value="Ribonuclease Z/Hydroxyacylglutathione hydrolase-like"/>
    <property type="match status" value="1"/>
</dbReference>
<dbReference type="CDD" id="cd07716">
    <property type="entry name" value="RNaseZ_short-form-like_MBL-fold"/>
    <property type="match status" value="1"/>
</dbReference>
<organism evidence="2 3">
    <name type="scientific">Actinomadura mexicana</name>
    <dbReference type="NCBI Taxonomy" id="134959"/>
    <lineage>
        <taxon>Bacteria</taxon>
        <taxon>Bacillati</taxon>
        <taxon>Actinomycetota</taxon>
        <taxon>Actinomycetes</taxon>
        <taxon>Streptosporangiales</taxon>
        <taxon>Thermomonosporaceae</taxon>
        <taxon>Actinomadura</taxon>
    </lineage>
</organism>
<dbReference type="PANTHER" id="PTHR46018">
    <property type="entry name" value="ZINC PHOSPHODIESTERASE ELAC PROTEIN 1"/>
    <property type="match status" value="1"/>
</dbReference>
<dbReference type="OrthoDB" id="9800940at2"/>
<dbReference type="RefSeq" id="WP_089310031.1">
    <property type="nucleotide sequence ID" value="NZ_FZNP01000001.1"/>
</dbReference>
<proteinExistence type="predicted"/>
<dbReference type="AlphaFoldDB" id="A0A238V0A5"/>